<proteinExistence type="predicted"/>
<dbReference type="Proteomes" id="UP001211065">
    <property type="component" value="Unassembled WGS sequence"/>
</dbReference>
<evidence type="ECO:0000256" key="1">
    <source>
        <dbReference type="SAM" id="Coils"/>
    </source>
</evidence>
<feature type="coiled-coil region" evidence="1">
    <location>
        <begin position="16"/>
        <end position="43"/>
    </location>
</feature>
<evidence type="ECO:0000313" key="2">
    <source>
        <dbReference type="EMBL" id="KAJ3210060.1"/>
    </source>
</evidence>
<dbReference type="EMBL" id="JADGJW010000909">
    <property type="protein sequence ID" value="KAJ3210060.1"/>
    <property type="molecule type" value="Genomic_DNA"/>
</dbReference>
<organism evidence="2 3">
    <name type="scientific">Clydaea vesicula</name>
    <dbReference type="NCBI Taxonomy" id="447962"/>
    <lineage>
        <taxon>Eukaryota</taxon>
        <taxon>Fungi</taxon>
        <taxon>Fungi incertae sedis</taxon>
        <taxon>Chytridiomycota</taxon>
        <taxon>Chytridiomycota incertae sedis</taxon>
        <taxon>Chytridiomycetes</taxon>
        <taxon>Lobulomycetales</taxon>
        <taxon>Lobulomycetaceae</taxon>
        <taxon>Clydaea</taxon>
    </lineage>
</organism>
<comment type="caution">
    <text evidence="2">The sequence shown here is derived from an EMBL/GenBank/DDBJ whole genome shotgun (WGS) entry which is preliminary data.</text>
</comment>
<keyword evidence="3" id="KW-1185">Reference proteome</keyword>
<name>A0AAD5TW68_9FUNG</name>
<keyword evidence="1" id="KW-0175">Coiled coil</keyword>
<dbReference type="AlphaFoldDB" id="A0AAD5TW68"/>
<evidence type="ECO:0000313" key="3">
    <source>
        <dbReference type="Proteomes" id="UP001211065"/>
    </source>
</evidence>
<accession>A0AAD5TW68</accession>
<gene>
    <name evidence="2" type="ORF">HK099_008362</name>
</gene>
<sequence length="630" mass="71797">MNPNNNNIDLSTSSNNLQLLLELRREERRALELQLEILRESRQNSNFISQTGLTNISQQFTTEQIPTSNNALNMLQLNLPAQTISPLYNSPSTSSTESPLLNINDFDSMFNGLDFASFLPENELYFNQVNYDANDSTPIPDVNLIENRTQNLTTQKSKGRPNLGVRKKISSNGLKEMKEIEVFCKNCLLPLASLILHGTLIEINSIFNTELNCLKCHQTLINDNTEEVEKSTKKSKGKREVKDIRFNKVFCDCCKRHIAFGSLVKNFLDGSNAPMNSHYQQELVEVDFGFESICCTCRDKYGFCTECGGGAKFRTGKWRPLSFFLENKKTCNILHSRFGKATINHFTFTLPKSATEFANLKALLKDKMGVDWDFRDLVKELSLLYRECKSTSEKLEERTNISWKECERTLMTSPSSSQVRYITIAYINTPPPRKKVKKATIAENEITVIGFVSTEIDLENCTLCYQHVCNRGITNNPSDVAIDMSKNLFLKILESKISIKHIFAFATIKEKNNSNNIEKKNSKENLNEEKFEYEGLTIFQKFGFLKVDEYWNCFYFQGCATHSAKSLEMSLPSEDSVTNKKKNTLNGLVRCGALNNLTLSQGGCVLWLSWSFSLKAAKLYQNFHINSFHN</sequence>
<protein>
    <submittedName>
        <fullName evidence="2">Uncharacterized protein</fullName>
    </submittedName>
</protein>
<reference evidence="2" key="1">
    <citation type="submission" date="2020-05" db="EMBL/GenBank/DDBJ databases">
        <title>Phylogenomic resolution of chytrid fungi.</title>
        <authorList>
            <person name="Stajich J.E."/>
            <person name="Amses K."/>
            <person name="Simmons R."/>
            <person name="Seto K."/>
            <person name="Myers J."/>
            <person name="Bonds A."/>
            <person name="Quandt C.A."/>
            <person name="Barry K."/>
            <person name="Liu P."/>
            <person name="Grigoriev I."/>
            <person name="Longcore J.E."/>
            <person name="James T.Y."/>
        </authorList>
    </citation>
    <scope>NUCLEOTIDE SEQUENCE</scope>
    <source>
        <strain evidence="2">JEL0476</strain>
    </source>
</reference>